<sequence>MTFFKAEDAISGKLGTAFATIDGRVEELFYAKAIEATAEKNKVEVPILGKTANSQRSVGWSGTGTLTIYYVSPIFRRMMLDYVKTGKDTYFDMQITNEDPTSAAGAQTATLIGCNIDSVIVTKLDTSSDDMLEEEIPFTYNDFDYVDEFNQLT</sequence>
<proteinExistence type="predicted"/>
<evidence type="ECO:0000313" key="1">
    <source>
        <dbReference type="EMBL" id="OMF17247.1"/>
    </source>
</evidence>
<reference evidence="1 2" key="1">
    <citation type="submission" date="2016-11" db="EMBL/GenBank/DDBJ databases">
        <title>Paenibacillus species isolates.</title>
        <authorList>
            <person name="Beno S.M."/>
        </authorList>
    </citation>
    <scope>NUCLEOTIDE SEQUENCE [LARGE SCALE GENOMIC DNA]</scope>
    <source>
        <strain evidence="1 2">FSL H8-0246</strain>
    </source>
</reference>
<comment type="caution">
    <text evidence="1">The sequence shown here is derived from an EMBL/GenBank/DDBJ whole genome shotgun (WGS) entry which is preliminary data.</text>
</comment>
<dbReference type="Proteomes" id="UP000187134">
    <property type="component" value="Unassembled WGS sequence"/>
</dbReference>
<organism evidence="1 2">
    <name type="scientific">Paenibacillus amylolyticus</name>
    <dbReference type="NCBI Taxonomy" id="1451"/>
    <lineage>
        <taxon>Bacteria</taxon>
        <taxon>Bacillati</taxon>
        <taxon>Bacillota</taxon>
        <taxon>Bacilli</taxon>
        <taxon>Bacillales</taxon>
        <taxon>Paenibacillaceae</taxon>
        <taxon>Paenibacillus</taxon>
    </lineage>
</organism>
<dbReference type="RefSeq" id="WP_076330611.1">
    <property type="nucleotide sequence ID" value="NZ_MRTJ01000001.1"/>
</dbReference>
<protein>
    <submittedName>
        <fullName evidence="1">Phage portal protein</fullName>
    </submittedName>
</protein>
<dbReference type="Pfam" id="PF09393">
    <property type="entry name" value="DUF2001"/>
    <property type="match status" value="1"/>
</dbReference>
<name>A0A1R1C5C7_PAEAM</name>
<gene>
    <name evidence="1" type="ORF">BK131_04590</name>
</gene>
<dbReference type="AlphaFoldDB" id="A0A1R1C5C7"/>
<dbReference type="InterPro" id="IPR018989">
    <property type="entry name" value="DUF2001"/>
</dbReference>
<accession>A0A1R1C5C7</accession>
<dbReference type="Gene3D" id="2.30.110.40">
    <property type="entry name" value="Phage tail tube protein"/>
    <property type="match status" value="1"/>
</dbReference>
<dbReference type="OrthoDB" id="1697482at2"/>
<dbReference type="InterPro" id="IPR038628">
    <property type="entry name" value="XkdM-like_sf"/>
</dbReference>
<dbReference type="EMBL" id="MRTJ01000001">
    <property type="protein sequence ID" value="OMF17247.1"/>
    <property type="molecule type" value="Genomic_DNA"/>
</dbReference>
<evidence type="ECO:0000313" key="2">
    <source>
        <dbReference type="Proteomes" id="UP000187134"/>
    </source>
</evidence>
<dbReference type="SUPFAM" id="SSF69279">
    <property type="entry name" value="Phage tail proteins"/>
    <property type="match status" value="1"/>
</dbReference>